<keyword evidence="7" id="KW-1185">Reference proteome</keyword>
<evidence type="ECO:0000256" key="2">
    <source>
        <dbReference type="ARBA" id="ARBA00022723"/>
    </source>
</evidence>
<keyword evidence="2" id="KW-0479">Metal-binding</keyword>
<dbReference type="InterPro" id="IPR011650">
    <property type="entry name" value="Peptidase_M20_dimer"/>
</dbReference>
<dbReference type="RefSeq" id="WP_349135763.1">
    <property type="nucleotide sequence ID" value="NZ_JBBMFF010000209.1"/>
</dbReference>
<evidence type="ECO:0000313" key="6">
    <source>
        <dbReference type="EMBL" id="MEQ2511064.1"/>
    </source>
</evidence>
<dbReference type="Pfam" id="PF01546">
    <property type="entry name" value="Peptidase_M20"/>
    <property type="match status" value="1"/>
</dbReference>
<dbReference type="Pfam" id="PF07687">
    <property type="entry name" value="M20_dimer"/>
    <property type="match status" value="1"/>
</dbReference>
<dbReference type="InterPro" id="IPR001261">
    <property type="entry name" value="ArgE/DapE_CS"/>
</dbReference>
<dbReference type="NCBIfam" id="NF009555">
    <property type="entry name" value="PRK13004.1"/>
    <property type="match status" value="1"/>
</dbReference>
<feature type="domain" description="Peptidase M20 dimerisation" evidence="5">
    <location>
        <begin position="187"/>
        <end position="309"/>
    </location>
</feature>
<dbReference type="InterPro" id="IPR050072">
    <property type="entry name" value="Peptidase_M20A"/>
</dbReference>
<dbReference type="SUPFAM" id="SSF55031">
    <property type="entry name" value="Bacterial exopeptidase dimerisation domain"/>
    <property type="match status" value="1"/>
</dbReference>
<accession>A0ABV1G795</accession>
<dbReference type="PROSITE" id="PS00758">
    <property type="entry name" value="ARGE_DAPE_CPG2_1"/>
    <property type="match status" value="1"/>
</dbReference>
<dbReference type="InterPro" id="IPR036264">
    <property type="entry name" value="Bact_exopeptidase_dim_dom"/>
</dbReference>
<evidence type="ECO:0000256" key="3">
    <source>
        <dbReference type="ARBA" id="ARBA00022801"/>
    </source>
</evidence>
<dbReference type="CDD" id="cd05649">
    <property type="entry name" value="M20_ArgE_DapE-like"/>
    <property type="match status" value="1"/>
</dbReference>
<name>A0ABV1G795_9FIRM</name>
<dbReference type="GO" id="GO:0016787">
    <property type="term" value="F:hydrolase activity"/>
    <property type="evidence" value="ECO:0007669"/>
    <property type="project" value="UniProtKB-KW"/>
</dbReference>
<proteinExistence type="predicted"/>
<dbReference type="NCBIfam" id="TIGR03526">
    <property type="entry name" value="selenium_YgeY"/>
    <property type="match status" value="1"/>
</dbReference>
<dbReference type="InterPro" id="IPR002933">
    <property type="entry name" value="Peptidase_M20"/>
</dbReference>
<dbReference type="EMBL" id="JBBMFF010000209">
    <property type="protein sequence ID" value="MEQ2511064.1"/>
    <property type="molecule type" value="Genomic_DNA"/>
</dbReference>
<evidence type="ECO:0000313" key="7">
    <source>
        <dbReference type="Proteomes" id="UP001491552"/>
    </source>
</evidence>
<protein>
    <submittedName>
        <fullName evidence="6">YgeY family selenium metabolism-linked hydrolase</fullName>
    </submittedName>
</protein>
<evidence type="ECO:0000256" key="4">
    <source>
        <dbReference type="ARBA" id="ARBA00022833"/>
    </source>
</evidence>
<gene>
    <name evidence="6" type="ORF">WMO66_07360</name>
</gene>
<evidence type="ECO:0000259" key="5">
    <source>
        <dbReference type="Pfam" id="PF07687"/>
    </source>
</evidence>
<comment type="cofactor">
    <cofactor evidence="1">
        <name>Zn(2+)</name>
        <dbReference type="ChEBI" id="CHEBI:29105"/>
    </cofactor>
</comment>
<sequence>MDFEAIKRAAEGYRADMSRFLRDMIAIPSESCEEKGVVMRIKQELEKLGYDRVEIDQLGNVIGWMGTGEKIIAIDSHIDTVGIGNRANWTNDPYEGYETDDIIYGRGGSDQEGGMASAAYGAKIMKDLGLIPEGYKIMVVGSVQEEDCDGMCWQSIVNEYFNGPEDARSKIEFVISTEPTDGGIYRGHRGRMEIRVDMHGVSCHGSAPERGDNAIHKMAEVLLNVRDLNENDAADDKEIKGLVKMLDPKYNPEHWEDARFLGRGTCTTSQIFYTSPPRCAVADSCSISIDRRMTAGETYKSCLKEIEDLPACRKYAKDVKVSMYMYDRPAWTGHVYETECFFPTWINKESAAHVQALVDAHHALWGDKRLWADETARSKREGRPLTDKWTFSTNGVSIQGRYGIPCVGFGPGAESQAHAPNEITWKQDLVVCAALYAAVPGLYKPENKITEAEFRQELTGNDIK</sequence>
<organism evidence="6 7">
    <name type="scientific">Faecousia intestinalis</name>
    <dbReference type="NCBI Taxonomy" id="3133167"/>
    <lineage>
        <taxon>Bacteria</taxon>
        <taxon>Bacillati</taxon>
        <taxon>Bacillota</taxon>
        <taxon>Clostridia</taxon>
        <taxon>Eubacteriales</taxon>
        <taxon>Oscillospiraceae</taxon>
        <taxon>Faecousia</taxon>
    </lineage>
</organism>
<dbReference type="Gene3D" id="3.30.70.360">
    <property type="match status" value="1"/>
</dbReference>
<keyword evidence="4" id="KW-0862">Zinc</keyword>
<dbReference type="PANTHER" id="PTHR43808">
    <property type="entry name" value="ACETYLORNITHINE DEACETYLASE"/>
    <property type="match status" value="1"/>
</dbReference>
<evidence type="ECO:0000256" key="1">
    <source>
        <dbReference type="ARBA" id="ARBA00001947"/>
    </source>
</evidence>
<dbReference type="Gene3D" id="3.40.630.10">
    <property type="entry name" value="Zn peptidases"/>
    <property type="match status" value="2"/>
</dbReference>
<dbReference type="SUPFAM" id="SSF53187">
    <property type="entry name" value="Zn-dependent exopeptidases"/>
    <property type="match status" value="1"/>
</dbReference>
<dbReference type="InterPro" id="IPR017706">
    <property type="entry name" value="Peptidase_M20/DapE_YgeY"/>
</dbReference>
<dbReference type="Proteomes" id="UP001491552">
    <property type="component" value="Unassembled WGS sequence"/>
</dbReference>
<comment type="caution">
    <text evidence="6">The sequence shown here is derived from an EMBL/GenBank/DDBJ whole genome shotgun (WGS) entry which is preliminary data.</text>
</comment>
<reference evidence="6 7" key="1">
    <citation type="submission" date="2024-03" db="EMBL/GenBank/DDBJ databases">
        <title>Human intestinal bacterial collection.</title>
        <authorList>
            <person name="Pauvert C."/>
            <person name="Hitch T.C.A."/>
            <person name="Clavel T."/>
        </authorList>
    </citation>
    <scope>NUCLEOTIDE SEQUENCE [LARGE SCALE GENOMIC DNA]</scope>
    <source>
        <strain evidence="6 7">CLA-AA-H192</strain>
    </source>
</reference>
<dbReference type="PANTHER" id="PTHR43808:SF31">
    <property type="entry name" value="N-ACETYL-L-CITRULLINE DEACETYLASE"/>
    <property type="match status" value="1"/>
</dbReference>
<keyword evidence="3 6" id="KW-0378">Hydrolase</keyword>